<dbReference type="Pfam" id="PF01565">
    <property type="entry name" value="FAD_binding_4"/>
    <property type="match status" value="1"/>
</dbReference>
<evidence type="ECO:0000259" key="6">
    <source>
        <dbReference type="PROSITE" id="PS51387"/>
    </source>
</evidence>
<feature type="domain" description="FAD-binding PCMH-type" evidence="6">
    <location>
        <begin position="93"/>
        <end position="264"/>
    </location>
</feature>
<dbReference type="InterPro" id="IPR006094">
    <property type="entry name" value="Oxid_FAD_bind_N"/>
</dbReference>
<comment type="caution">
    <text evidence="7">The sequence shown here is derived from an EMBL/GenBank/DDBJ whole genome shotgun (WGS) entry which is preliminary data.</text>
</comment>
<dbReference type="Gene3D" id="3.40.462.20">
    <property type="match status" value="1"/>
</dbReference>
<dbReference type="Gene3D" id="3.30.465.10">
    <property type="match status" value="1"/>
</dbReference>
<evidence type="ECO:0000256" key="1">
    <source>
        <dbReference type="ARBA" id="ARBA00005466"/>
    </source>
</evidence>
<evidence type="ECO:0000313" key="8">
    <source>
        <dbReference type="Proteomes" id="UP001295740"/>
    </source>
</evidence>
<evidence type="ECO:0000256" key="4">
    <source>
        <dbReference type="ARBA" id="ARBA00023002"/>
    </source>
</evidence>
<dbReference type="Gene3D" id="3.30.43.10">
    <property type="entry name" value="Uridine Diphospho-n-acetylenolpyruvylglucosamine Reductase, domain 2"/>
    <property type="match status" value="1"/>
</dbReference>
<keyword evidence="8" id="KW-1185">Reference proteome</keyword>
<dbReference type="InterPro" id="IPR016167">
    <property type="entry name" value="FAD-bd_PCMH_sub1"/>
</dbReference>
<feature type="signal peptide" evidence="5">
    <location>
        <begin position="1"/>
        <end position="17"/>
    </location>
</feature>
<keyword evidence="4" id="KW-0560">Oxidoreductase</keyword>
<dbReference type="InterPro" id="IPR036318">
    <property type="entry name" value="FAD-bd_PCMH-like_sf"/>
</dbReference>
<dbReference type="PANTHER" id="PTHR42973:SF34">
    <property type="entry name" value="FAD BINDING DOMAIN PROTEIN (AFU_ORTHOLOGUE AFUA_3G02770)"/>
    <property type="match status" value="1"/>
</dbReference>
<sequence>MLFSVWCLIAGLATALAHEGTKSHPIVDLAQRGIRSDRLDSLQLGASEDDAACYCALACDTLTGTFGPEQVDVFGEQAYDAGLARFWSVQQAQETKPRCFFHPLNAQEVSVAVLLSRATQCPFAVRGAGHAAFKGASNSDGGLTIDFINMRHVVPSADRKSVALSPGNTWHDVYTALEKVNLTMVGGRVASVGVGGLILGGGISFFSGQHGWACDNIVNYEVVVASGEILEVNAVTEPDLYWALRAGGGNFGIVTQFVANSFEQGLMWGGDRAWEMHSTKAALINAMIGYVENYDPKAAIIVSFAYAQAYNMWVSVTNLVYSDPQPAEGHPAVFDDFFAIENAFQNTPRTTSHSDLTNDLEIMSPWGARESYWMVTTHVDKQLASDIIDIFQEEVAPLTNFTDFVPAMSFQIISVAQRKAMLRNGGNAMGIGGGDKPLLITNISARWALKSDDTAVLTAYHNFVTRVEEKSRARNLFHPFLYMNYASQWQDPIASYGAENKARLLEVSKKYDPEGVFQKLHPGYFKLAGAPLKW</sequence>
<feature type="chain" id="PRO_5042516590" evidence="5">
    <location>
        <begin position="18"/>
        <end position="534"/>
    </location>
</feature>
<dbReference type="EMBL" id="CAUWAG010000007">
    <property type="protein sequence ID" value="CAJ2505118.1"/>
    <property type="molecule type" value="Genomic_DNA"/>
</dbReference>
<comment type="similarity">
    <text evidence="1">Belongs to the oxygen-dependent FAD-linked oxidoreductase family.</text>
</comment>
<dbReference type="GO" id="GO:0071949">
    <property type="term" value="F:FAD binding"/>
    <property type="evidence" value="ECO:0007669"/>
    <property type="project" value="InterPro"/>
</dbReference>
<protein>
    <submittedName>
        <fullName evidence="7">Uu.00g125120.m01.CDS01</fullName>
    </submittedName>
</protein>
<dbReference type="InterPro" id="IPR016166">
    <property type="entry name" value="FAD-bd_PCMH"/>
</dbReference>
<keyword evidence="3" id="KW-0274">FAD</keyword>
<dbReference type="AlphaFoldDB" id="A0AAI8VHR8"/>
<organism evidence="7 8">
    <name type="scientific">Anthostomella pinea</name>
    <dbReference type="NCBI Taxonomy" id="933095"/>
    <lineage>
        <taxon>Eukaryota</taxon>
        <taxon>Fungi</taxon>
        <taxon>Dikarya</taxon>
        <taxon>Ascomycota</taxon>
        <taxon>Pezizomycotina</taxon>
        <taxon>Sordariomycetes</taxon>
        <taxon>Xylariomycetidae</taxon>
        <taxon>Xylariales</taxon>
        <taxon>Xylariaceae</taxon>
        <taxon>Anthostomella</taxon>
    </lineage>
</organism>
<name>A0AAI8VHR8_9PEZI</name>
<proteinExistence type="inferred from homology"/>
<dbReference type="Proteomes" id="UP001295740">
    <property type="component" value="Unassembled WGS sequence"/>
</dbReference>
<dbReference type="InterPro" id="IPR050416">
    <property type="entry name" value="FAD-linked_Oxidoreductase"/>
</dbReference>
<dbReference type="InterPro" id="IPR016169">
    <property type="entry name" value="FAD-bd_PCMH_sub2"/>
</dbReference>
<dbReference type="SUPFAM" id="SSF56176">
    <property type="entry name" value="FAD-binding/transporter-associated domain-like"/>
    <property type="match status" value="1"/>
</dbReference>
<keyword evidence="5" id="KW-0732">Signal</keyword>
<dbReference type="GO" id="GO:0016491">
    <property type="term" value="F:oxidoreductase activity"/>
    <property type="evidence" value="ECO:0007669"/>
    <property type="project" value="UniProtKB-KW"/>
</dbReference>
<accession>A0AAI8VHR8</accession>
<keyword evidence="2" id="KW-0285">Flavoprotein</keyword>
<dbReference type="PANTHER" id="PTHR42973">
    <property type="entry name" value="BINDING OXIDOREDUCTASE, PUTATIVE (AFU_ORTHOLOGUE AFUA_1G17690)-RELATED"/>
    <property type="match status" value="1"/>
</dbReference>
<reference evidence="7" key="1">
    <citation type="submission" date="2023-10" db="EMBL/GenBank/DDBJ databases">
        <authorList>
            <person name="Hackl T."/>
        </authorList>
    </citation>
    <scope>NUCLEOTIDE SEQUENCE</scope>
</reference>
<evidence type="ECO:0000256" key="2">
    <source>
        <dbReference type="ARBA" id="ARBA00022630"/>
    </source>
</evidence>
<evidence type="ECO:0000256" key="5">
    <source>
        <dbReference type="SAM" id="SignalP"/>
    </source>
</evidence>
<evidence type="ECO:0000256" key="3">
    <source>
        <dbReference type="ARBA" id="ARBA00022827"/>
    </source>
</evidence>
<evidence type="ECO:0000313" key="7">
    <source>
        <dbReference type="EMBL" id="CAJ2505118.1"/>
    </source>
</evidence>
<dbReference type="PROSITE" id="PS51387">
    <property type="entry name" value="FAD_PCMH"/>
    <property type="match status" value="1"/>
</dbReference>
<gene>
    <name evidence="7" type="ORF">KHLLAP_LOCUS5586</name>
</gene>